<gene>
    <name evidence="3" type="ORF">UFOVP1334_30</name>
    <name evidence="1" type="ORF">UFOVP296_23</name>
    <name evidence="2" type="ORF">UFOVP912_42</name>
</gene>
<evidence type="ECO:0000313" key="2">
    <source>
        <dbReference type="EMBL" id="CAB4170137.1"/>
    </source>
</evidence>
<evidence type="ECO:0000313" key="3">
    <source>
        <dbReference type="EMBL" id="CAB4199309.1"/>
    </source>
</evidence>
<reference evidence="1" key="1">
    <citation type="submission" date="2020-04" db="EMBL/GenBank/DDBJ databases">
        <authorList>
            <person name="Chiriac C."/>
            <person name="Salcher M."/>
            <person name="Ghai R."/>
            <person name="Kavagutti S V."/>
        </authorList>
    </citation>
    <scope>NUCLEOTIDE SEQUENCE</scope>
</reference>
<proteinExistence type="predicted"/>
<dbReference type="EMBL" id="LR796853">
    <property type="protein sequence ID" value="CAB4170137.1"/>
    <property type="molecule type" value="Genomic_DNA"/>
</dbReference>
<sequence length="62" mass="7218">MMEFICISLGLLYLFAKRMERKAIQREQDIQFAERLIQAASIRAANNFPRTLGETKPETETK</sequence>
<accession>A0A6J5LPR1</accession>
<protein>
    <submittedName>
        <fullName evidence="1">Uncharacterized protein</fullName>
    </submittedName>
</protein>
<name>A0A6J5LPR1_9CAUD</name>
<dbReference type="EMBL" id="LR797283">
    <property type="protein sequence ID" value="CAB4199309.1"/>
    <property type="molecule type" value="Genomic_DNA"/>
</dbReference>
<evidence type="ECO:0000313" key="1">
    <source>
        <dbReference type="EMBL" id="CAB4136161.1"/>
    </source>
</evidence>
<dbReference type="EMBL" id="LR796314">
    <property type="protein sequence ID" value="CAB4136161.1"/>
    <property type="molecule type" value="Genomic_DNA"/>
</dbReference>
<organism evidence="1">
    <name type="scientific">uncultured Caudovirales phage</name>
    <dbReference type="NCBI Taxonomy" id="2100421"/>
    <lineage>
        <taxon>Viruses</taxon>
        <taxon>Duplodnaviria</taxon>
        <taxon>Heunggongvirae</taxon>
        <taxon>Uroviricota</taxon>
        <taxon>Caudoviricetes</taxon>
        <taxon>Peduoviridae</taxon>
        <taxon>Maltschvirus</taxon>
        <taxon>Maltschvirus maltsch</taxon>
    </lineage>
</organism>